<dbReference type="AlphaFoldDB" id="A0AAD7T7Z3"/>
<keyword evidence="3" id="KW-1185">Reference proteome</keyword>
<gene>
    <name evidence="2" type="ORF">AAFF_G00404870</name>
</gene>
<evidence type="ECO:0000256" key="1">
    <source>
        <dbReference type="SAM" id="MobiDB-lite"/>
    </source>
</evidence>
<dbReference type="EMBL" id="JAINUG010000008">
    <property type="protein sequence ID" value="KAJ8415930.1"/>
    <property type="molecule type" value="Genomic_DNA"/>
</dbReference>
<protein>
    <submittedName>
        <fullName evidence="2">Uncharacterized protein</fullName>
    </submittedName>
</protein>
<name>A0AAD7T7Z3_9TELE</name>
<evidence type="ECO:0000313" key="3">
    <source>
        <dbReference type="Proteomes" id="UP001221898"/>
    </source>
</evidence>
<feature type="region of interest" description="Disordered" evidence="1">
    <location>
        <begin position="27"/>
        <end position="73"/>
    </location>
</feature>
<sequence>MIFPSNEKRIKLTHRLLQTITTAFEGQRETAPEDLLMGTDGSAARGGITGAQAASDGEPGPISSERCSAISGSLPKPAISRRLTLKVP</sequence>
<comment type="caution">
    <text evidence="2">The sequence shown here is derived from an EMBL/GenBank/DDBJ whole genome shotgun (WGS) entry which is preliminary data.</text>
</comment>
<evidence type="ECO:0000313" key="2">
    <source>
        <dbReference type="EMBL" id="KAJ8415930.1"/>
    </source>
</evidence>
<proteinExistence type="predicted"/>
<accession>A0AAD7T7Z3</accession>
<organism evidence="2 3">
    <name type="scientific">Aldrovandia affinis</name>
    <dbReference type="NCBI Taxonomy" id="143900"/>
    <lineage>
        <taxon>Eukaryota</taxon>
        <taxon>Metazoa</taxon>
        <taxon>Chordata</taxon>
        <taxon>Craniata</taxon>
        <taxon>Vertebrata</taxon>
        <taxon>Euteleostomi</taxon>
        <taxon>Actinopterygii</taxon>
        <taxon>Neopterygii</taxon>
        <taxon>Teleostei</taxon>
        <taxon>Notacanthiformes</taxon>
        <taxon>Halosauridae</taxon>
        <taxon>Aldrovandia</taxon>
    </lineage>
</organism>
<reference evidence="2" key="1">
    <citation type="journal article" date="2023" name="Science">
        <title>Genome structures resolve the early diversification of teleost fishes.</title>
        <authorList>
            <person name="Parey E."/>
            <person name="Louis A."/>
            <person name="Montfort J."/>
            <person name="Bouchez O."/>
            <person name="Roques C."/>
            <person name="Iampietro C."/>
            <person name="Lluch J."/>
            <person name="Castinel A."/>
            <person name="Donnadieu C."/>
            <person name="Desvignes T."/>
            <person name="Floi Bucao C."/>
            <person name="Jouanno E."/>
            <person name="Wen M."/>
            <person name="Mejri S."/>
            <person name="Dirks R."/>
            <person name="Jansen H."/>
            <person name="Henkel C."/>
            <person name="Chen W.J."/>
            <person name="Zahm M."/>
            <person name="Cabau C."/>
            <person name="Klopp C."/>
            <person name="Thompson A.W."/>
            <person name="Robinson-Rechavi M."/>
            <person name="Braasch I."/>
            <person name="Lecointre G."/>
            <person name="Bobe J."/>
            <person name="Postlethwait J.H."/>
            <person name="Berthelot C."/>
            <person name="Roest Crollius H."/>
            <person name="Guiguen Y."/>
        </authorList>
    </citation>
    <scope>NUCLEOTIDE SEQUENCE</scope>
    <source>
        <strain evidence="2">NC1722</strain>
    </source>
</reference>
<dbReference type="Proteomes" id="UP001221898">
    <property type="component" value="Unassembled WGS sequence"/>
</dbReference>